<comment type="caution">
    <text evidence="2">The sequence shown here is derived from an EMBL/GenBank/DDBJ whole genome shotgun (WGS) entry which is preliminary data.</text>
</comment>
<gene>
    <name evidence="2" type="ORF">GY17_00002308</name>
</gene>
<organism evidence="2 3">
    <name type="scientific">Cryptosporidium hominis</name>
    <dbReference type="NCBI Taxonomy" id="237895"/>
    <lineage>
        <taxon>Eukaryota</taxon>
        <taxon>Sar</taxon>
        <taxon>Alveolata</taxon>
        <taxon>Apicomplexa</taxon>
        <taxon>Conoidasida</taxon>
        <taxon>Coccidia</taxon>
        <taxon>Eucoccidiorida</taxon>
        <taxon>Eimeriorina</taxon>
        <taxon>Cryptosporidiidae</taxon>
        <taxon>Cryptosporidium</taxon>
    </lineage>
</organism>
<name>A0ABX5BDP4_CRYHO</name>
<feature type="transmembrane region" description="Helical" evidence="1">
    <location>
        <begin position="12"/>
        <end position="37"/>
    </location>
</feature>
<keyword evidence="3" id="KW-1185">Reference proteome</keyword>
<keyword evidence="1" id="KW-1133">Transmembrane helix</keyword>
<evidence type="ECO:0000313" key="3">
    <source>
        <dbReference type="Proteomes" id="UP001429100"/>
    </source>
</evidence>
<proteinExistence type="predicted"/>
<evidence type="ECO:0000313" key="2">
    <source>
        <dbReference type="EMBL" id="PPS95724.1"/>
    </source>
</evidence>
<dbReference type="EMBL" id="JTAI01000006">
    <property type="protein sequence ID" value="PPS95724.1"/>
    <property type="molecule type" value="Genomic_DNA"/>
</dbReference>
<reference evidence="2 3" key="1">
    <citation type="submission" date="2014-11" db="EMBL/GenBank/DDBJ databases">
        <title>Comparative genomic analysis of Cryptosporidium hominis reveals occurrence of genetic recombination in virulent subtypes.</title>
        <authorList>
            <person name="Guo Y."/>
            <person name="Tang K."/>
            <person name="Frace M."/>
            <person name="Li N."/>
            <person name="Roellig D.M."/>
            <person name="Sammons S."/>
            <person name="Knipe K."/>
            <person name="Rowe L."/>
            <person name="Feng Y."/>
            <person name="Xiao L."/>
        </authorList>
    </citation>
    <scope>NUCLEOTIDE SEQUENCE [LARGE SCALE GENOMIC DNA]</scope>
    <source>
        <strain evidence="2">30976</strain>
    </source>
</reference>
<keyword evidence="1" id="KW-0812">Transmembrane</keyword>
<sequence>MERCSFIRMKNFQLFNLIHFFFFLKVIWVAGQLYFLFGITGHYPTGKLPIEEKNSMSNNDNLNTKVCEDGDVLEDILVALENDKIASSINNKKVANTIKREKYVNRSVPYLSNPFFHELMRGKENKLSDLDQEIPTHLLARIAQKRESAPELWKKLWAEKRISDVIKNCGEEEIPTMEKIFVSCIVGEETTIVSPEQYSSVTDWSYYIWWLFSRRPEISKISPKLPGHVVTAVASMEWRLLPKVRPDILNLFISKVNTYKSSNPPPKANDKGITQRDYFRKLMKELRSGLENNFSEWLLPFLRSKKIQIEGFGQSSTKHGNSNSIKGSELIKESMPVENIPKLICRDIDRSLVKKKGHANLAPTHLFPHLNSSDCCLQNQIYQNVYVEEYSNLAWSMLNTLPKIDFKVGIRVQFVYNPEGLNDELYWVNGEIESISTETGEIILKSISSIEGITPVSISTSLLNFLPPSIPTFEVKKDWWRLIPTESTNSDFSKGSIVVYKSGGSDMKLLDGVLVDIVGENTKRIKIKRLIDGKCEEVSSDAVLNRIPYDIHPFDGKYDTESSLSSWTWCIPRHFQGENSKGSKGKLLLWFVSGEINMISDDPLLCVSIQPDIPFNHGYIWGPLPITCFIDVINPNGGNLEQGYNFQDIDSILDTPLSLLV</sequence>
<keyword evidence="1" id="KW-0472">Membrane</keyword>
<accession>A0ABX5BDP4</accession>
<dbReference type="Proteomes" id="UP001429100">
    <property type="component" value="Unassembled WGS sequence"/>
</dbReference>
<protein>
    <submittedName>
        <fullName evidence="2">Uncharacterized protein</fullName>
    </submittedName>
</protein>
<reference evidence="2 3" key="2">
    <citation type="submission" date="2017-10" db="EMBL/GenBank/DDBJ databases">
        <title>Consistent, comparative and evidence-based genome annotation and re-annotation for the closely-related species, Cryptosporidium parvum, C. hominis and C. tyzzeri.</title>
        <authorList>
            <person name="Baptista R.P."/>
            <person name="Li Y."/>
            <person name="Sateriale A."/>
            <person name="Striepen B."/>
            <person name="Kissinger J.C."/>
        </authorList>
    </citation>
    <scope>NUCLEOTIDE SEQUENCE [LARGE SCALE GENOMIC DNA]</scope>
    <source>
        <strain evidence="2">30976</strain>
    </source>
</reference>
<evidence type="ECO:0000256" key="1">
    <source>
        <dbReference type="SAM" id="Phobius"/>
    </source>
</evidence>